<evidence type="ECO:0000313" key="1">
    <source>
        <dbReference type="EMBL" id="MDD2168529.1"/>
    </source>
</evidence>
<accession>A0A1T0ADC2</accession>
<protein>
    <submittedName>
        <fullName evidence="1">Type II toxin-antitoxin system HicB family antitoxin</fullName>
    </submittedName>
</protein>
<evidence type="ECO:0000313" key="2">
    <source>
        <dbReference type="EMBL" id="WGE10517.1"/>
    </source>
</evidence>
<reference evidence="2" key="2">
    <citation type="submission" date="2023-04" db="EMBL/GenBank/DDBJ databases">
        <title>Molecular characterization of the Integrative and Conjugative elements harboring multidrug-resistance gene from Glaesserella (Haemophilus) parasuis.</title>
        <authorList>
            <person name="Che Y."/>
            <person name="Zhou L."/>
        </authorList>
    </citation>
    <scope>NUCLEOTIDE SEQUENCE</scope>
    <source>
        <strain evidence="2">Z44</strain>
    </source>
</reference>
<dbReference type="Proteomes" id="UP001148834">
    <property type="component" value="Unassembled WGS sequence"/>
</dbReference>
<sequence>MATKQQPNIIYIDHYPAIVSYIPELKMFRGKFLNTTGYCDFIADSVVGLYQEGKISLDEYLADCRENGIVAFEQEKQKTFTLRYDETLSELVTQQAKARGISINHLIIEAIEQHLAQRL</sequence>
<dbReference type="Gene3D" id="1.10.1220.10">
    <property type="entry name" value="Met repressor-like"/>
    <property type="match status" value="1"/>
</dbReference>
<dbReference type="Proteomes" id="UP001222296">
    <property type="component" value="Chromosome"/>
</dbReference>
<evidence type="ECO:0000313" key="3">
    <source>
        <dbReference type="Proteomes" id="UP001148834"/>
    </source>
</evidence>
<reference evidence="1" key="1">
    <citation type="submission" date="2022-09" db="EMBL/GenBank/DDBJ databases">
        <title>Molecular characterization of Glaesserella parasuis strains circulating in commercial swine farms using whole-genome sequencing.</title>
        <authorList>
            <person name="Mugabi R."/>
            <person name="Clavijo M."/>
            <person name="Li G."/>
        </authorList>
    </citation>
    <scope>NUCLEOTIDE SEQUENCE</scope>
    <source>
        <strain evidence="1">0435-53</strain>
    </source>
</reference>
<dbReference type="Pfam" id="PF05534">
    <property type="entry name" value="HicB"/>
    <property type="match status" value="1"/>
</dbReference>
<dbReference type="EMBL" id="CP121769">
    <property type="protein sequence ID" value="WGE10517.1"/>
    <property type="molecule type" value="Genomic_DNA"/>
</dbReference>
<dbReference type="RefSeq" id="WP_021111768.1">
    <property type="nucleotide sequence ID" value="NZ_CBCRUP010000032.1"/>
</dbReference>
<dbReference type="AlphaFoldDB" id="A0A1T0ADC2"/>
<dbReference type="InterPro" id="IPR008651">
    <property type="entry name" value="Uncharacterised_HicB"/>
</dbReference>
<proteinExistence type="predicted"/>
<dbReference type="GO" id="GO:0006355">
    <property type="term" value="P:regulation of DNA-templated transcription"/>
    <property type="evidence" value="ECO:0007669"/>
    <property type="project" value="InterPro"/>
</dbReference>
<name>A0A1T0ADC2_GLAPU</name>
<dbReference type="CDD" id="cd21631">
    <property type="entry name" value="RHH_CopG_NikR-like"/>
    <property type="match status" value="1"/>
</dbReference>
<dbReference type="InterPro" id="IPR013321">
    <property type="entry name" value="Arc_rbn_hlx_hlx"/>
</dbReference>
<dbReference type="SUPFAM" id="SSF47598">
    <property type="entry name" value="Ribbon-helix-helix"/>
    <property type="match status" value="1"/>
</dbReference>
<dbReference type="InterPro" id="IPR010985">
    <property type="entry name" value="Ribbon_hlx_hlx"/>
</dbReference>
<organism evidence="1 3">
    <name type="scientific">Glaesserella parasuis</name>
    <name type="common">Haemophilus parasuis</name>
    <dbReference type="NCBI Taxonomy" id="738"/>
    <lineage>
        <taxon>Bacteria</taxon>
        <taxon>Pseudomonadati</taxon>
        <taxon>Pseudomonadota</taxon>
        <taxon>Gammaproteobacteria</taxon>
        <taxon>Pasteurellales</taxon>
        <taxon>Pasteurellaceae</taxon>
        <taxon>Glaesserella</taxon>
    </lineage>
</organism>
<gene>
    <name evidence="1" type="ORF">N5925_07970</name>
    <name evidence="2" type="ORF">QBL01_02610</name>
</gene>
<dbReference type="EMBL" id="JAODIR010000042">
    <property type="protein sequence ID" value="MDD2168529.1"/>
    <property type="molecule type" value="Genomic_DNA"/>
</dbReference>